<feature type="domain" description="BON" evidence="2">
    <location>
        <begin position="129"/>
        <end position="196"/>
    </location>
</feature>
<comment type="caution">
    <text evidence="3">The sequence shown here is derived from an EMBL/GenBank/DDBJ whole genome shotgun (WGS) entry which is preliminary data.</text>
</comment>
<gene>
    <name evidence="3" type="primary">osmY_8</name>
    <name evidence="3" type="ORF">GALL_132480</name>
</gene>
<dbReference type="InterPro" id="IPR007055">
    <property type="entry name" value="BON_dom"/>
</dbReference>
<dbReference type="EMBL" id="MLJW01000056">
    <property type="protein sequence ID" value="OIR04578.1"/>
    <property type="molecule type" value="Genomic_DNA"/>
</dbReference>
<dbReference type="Gene3D" id="3.40.1520.20">
    <property type="match status" value="1"/>
</dbReference>
<reference evidence="3" key="1">
    <citation type="submission" date="2016-10" db="EMBL/GenBank/DDBJ databases">
        <title>Sequence of Gallionella enrichment culture.</title>
        <authorList>
            <person name="Poehlein A."/>
            <person name="Muehling M."/>
            <person name="Daniel R."/>
        </authorList>
    </citation>
    <scope>NUCLEOTIDE SEQUENCE</scope>
</reference>
<evidence type="ECO:0000259" key="2">
    <source>
        <dbReference type="PROSITE" id="PS50914"/>
    </source>
</evidence>
<feature type="domain" description="BON" evidence="2">
    <location>
        <begin position="53"/>
        <end position="120"/>
    </location>
</feature>
<protein>
    <submittedName>
        <fullName evidence="3">Osmotically-inducible protein Y</fullName>
    </submittedName>
</protein>
<dbReference type="PANTHER" id="PTHR34606">
    <property type="entry name" value="BON DOMAIN-CONTAINING PROTEIN"/>
    <property type="match status" value="1"/>
</dbReference>
<accession>A0A1J5S8W1</accession>
<dbReference type="PROSITE" id="PS50914">
    <property type="entry name" value="BON"/>
    <property type="match status" value="2"/>
</dbReference>
<evidence type="ECO:0000256" key="1">
    <source>
        <dbReference type="ARBA" id="ARBA00022729"/>
    </source>
</evidence>
<dbReference type="InterPro" id="IPR014004">
    <property type="entry name" value="Transpt-assoc_nodulatn_dom_bac"/>
</dbReference>
<evidence type="ECO:0000313" key="3">
    <source>
        <dbReference type="EMBL" id="OIR04578.1"/>
    </source>
</evidence>
<organism evidence="3">
    <name type="scientific">mine drainage metagenome</name>
    <dbReference type="NCBI Taxonomy" id="410659"/>
    <lineage>
        <taxon>unclassified sequences</taxon>
        <taxon>metagenomes</taxon>
        <taxon>ecological metagenomes</taxon>
    </lineage>
</organism>
<keyword evidence="1" id="KW-0732">Signal</keyword>
<sequence>MNLPHLNMKQTFNLLTALVLASQITACVPVVVGGAAAGGAIAADRRTSGVYIEDENIELKASKNIADALGETAHVNITSFKGNVLLTGEVPNIEAKSKAENIAKATASVRNITDELAISPKTAISSRANDTYLTSKIKAQFVTENRFQANYVKVVTENSVVYLMGYVTQAEADAAVDIARNTSGVTKVVKVFEYMQ</sequence>
<dbReference type="SMART" id="SM00749">
    <property type="entry name" value="BON"/>
    <property type="match status" value="2"/>
</dbReference>
<proteinExistence type="predicted"/>
<dbReference type="InterPro" id="IPR051686">
    <property type="entry name" value="Lipoprotein_DolP"/>
</dbReference>
<dbReference type="PANTHER" id="PTHR34606:SF4">
    <property type="entry name" value="OUTER MEMBRANE LIPOPROTEIN DOLP"/>
    <property type="match status" value="1"/>
</dbReference>
<name>A0A1J5S8W1_9ZZZZ</name>
<dbReference type="Pfam" id="PF04972">
    <property type="entry name" value="BON"/>
    <property type="match status" value="2"/>
</dbReference>
<dbReference type="AlphaFoldDB" id="A0A1J5S8W1"/>